<protein>
    <recommendedName>
        <fullName evidence="3">KfrA N-terminal DNA-binding domain-containing protein</fullName>
    </recommendedName>
</protein>
<reference evidence="4 5" key="1">
    <citation type="journal article" date="2021" name="Front. Microbiol.">
        <title>Aerobic Denitrification and Heterotrophic Sulfur Oxidation in the Genus Halomonas Revealed by Six Novel Species Characterizations and Genome-Based Analysis.</title>
        <authorList>
            <person name="Wang L."/>
            <person name="Shao Z."/>
        </authorList>
    </citation>
    <scope>NUCLEOTIDE SEQUENCE [LARGE SCALE GENOMIC DNA]</scope>
    <source>
        <strain evidence="4 5">MCCC 1A11058</strain>
    </source>
</reference>
<dbReference type="InterPro" id="IPR021104">
    <property type="entry name" value="KfrA_DNA-bd_N"/>
</dbReference>
<organism evidence="4 5">
    <name type="scientific">Billgrantia aerodenitrificans</name>
    <dbReference type="NCBI Taxonomy" id="2733483"/>
    <lineage>
        <taxon>Bacteria</taxon>
        <taxon>Pseudomonadati</taxon>
        <taxon>Pseudomonadota</taxon>
        <taxon>Gammaproteobacteria</taxon>
        <taxon>Oceanospirillales</taxon>
        <taxon>Halomonadaceae</taxon>
        <taxon>Billgrantia</taxon>
    </lineage>
</organism>
<comment type="caution">
    <text evidence="4">The sequence shown here is derived from an EMBL/GenBank/DDBJ whole genome shotgun (WGS) entry which is preliminary data.</text>
</comment>
<dbReference type="RefSeq" id="WP_010628584.1">
    <property type="nucleotide sequence ID" value="NZ_JABFTV010000005.1"/>
</dbReference>
<feature type="domain" description="KfrA N-terminal DNA-binding" evidence="3">
    <location>
        <begin position="7"/>
        <end position="118"/>
    </location>
</feature>
<evidence type="ECO:0000313" key="4">
    <source>
        <dbReference type="EMBL" id="MCE8024718.1"/>
    </source>
</evidence>
<feature type="region of interest" description="Disordered" evidence="2">
    <location>
        <begin position="321"/>
        <end position="351"/>
    </location>
</feature>
<keyword evidence="5" id="KW-1185">Reference proteome</keyword>
<feature type="compositionally biased region" description="Basic and acidic residues" evidence="2">
    <location>
        <begin position="322"/>
        <end position="334"/>
    </location>
</feature>
<evidence type="ECO:0000256" key="1">
    <source>
        <dbReference type="SAM" id="Coils"/>
    </source>
</evidence>
<dbReference type="Proteomes" id="UP001320272">
    <property type="component" value="Unassembled WGS sequence"/>
</dbReference>
<gene>
    <name evidence="4" type="ORF">HOP59_11300</name>
</gene>
<evidence type="ECO:0000313" key="5">
    <source>
        <dbReference type="Proteomes" id="UP001320272"/>
    </source>
</evidence>
<feature type="coiled-coil region" evidence="1">
    <location>
        <begin position="88"/>
        <end position="310"/>
    </location>
</feature>
<proteinExistence type="predicted"/>
<sequence length="351" mass="40346">MARSGVQYEDVLGAIESLQARGEAPSVQKIREVLGTGSFTTISDHLREWRLRREGSREPPASQAMPEPVQRLAETLWHKAQEAAGEALAEYRERADRRVAEAQEAMQEAQRQVEDAEQREAALSAHVAGTEQRLEARSAALARVEAERDQWQERARQFEERLSRALQQLDKLQQESEQQAQAHQQALADRDAQHLARLNQEEQRHEAAEARLMTLLDEARQERVAAEKRYDAATQQLEKRQENLQRQLHETQAALGREEKQHRETQWARSRAEERIDTLRHEQSLLQARIEDQKRHIEEQAARLRTQDAELMRRTWQPVEEGVARRADEGRVGEGGETLKGAETAPSESVR</sequence>
<accession>A0ABS9AS83</accession>
<dbReference type="Pfam" id="PF11740">
    <property type="entry name" value="KfrA_N"/>
    <property type="match status" value="1"/>
</dbReference>
<evidence type="ECO:0000256" key="2">
    <source>
        <dbReference type="SAM" id="MobiDB-lite"/>
    </source>
</evidence>
<dbReference type="EMBL" id="JABFTV010000005">
    <property type="protein sequence ID" value="MCE8024718.1"/>
    <property type="molecule type" value="Genomic_DNA"/>
</dbReference>
<name>A0ABS9AS83_9GAMM</name>
<evidence type="ECO:0000259" key="3">
    <source>
        <dbReference type="Pfam" id="PF11740"/>
    </source>
</evidence>
<keyword evidence="1" id="KW-0175">Coiled coil</keyword>